<protein>
    <submittedName>
        <fullName evidence="1">Uncharacterized protein</fullName>
    </submittedName>
</protein>
<name>A0ABT9D5A5_9CELL</name>
<dbReference type="Gene3D" id="3.40.630.30">
    <property type="match status" value="1"/>
</dbReference>
<dbReference type="RefSeq" id="WP_304599643.1">
    <property type="nucleotide sequence ID" value="NZ_JAUQYP010000001.1"/>
</dbReference>
<evidence type="ECO:0000313" key="1">
    <source>
        <dbReference type="EMBL" id="MDO8105950.1"/>
    </source>
</evidence>
<accession>A0ABT9D5A5</accession>
<reference evidence="1 2" key="1">
    <citation type="submission" date="2023-07" db="EMBL/GenBank/DDBJ databases">
        <title>Description of novel actinomycetes strains, isolated from tidal flat sediment.</title>
        <authorList>
            <person name="Lu C."/>
        </authorList>
    </citation>
    <scope>NUCLEOTIDE SEQUENCE [LARGE SCALE GENOMIC DNA]</scope>
    <source>
        <strain evidence="1 2">SYSU T00b441</strain>
    </source>
</reference>
<organism evidence="1 2">
    <name type="scientific">Actinotalea lenta</name>
    <dbReference type="NCBI Taxonomy" id="3064654"/>
    <lineage>
        <taxon>Bacteria</taxon>
        <taxon>Bacillati</taxon>
        <taxon>Actinomycetota</taxon>
        <taxon>Actinomycetes</taxon>
        <taxon>Micrococcales</taxon>
        <taxon>Cellulomonadaceae</taxon>
        <taxon>Actinotalea</taxon>
    </lineage>
</organism>
<keyword evidence="2" id="KW-1185">Reference proteome</keyword>
<evidence type="ECO:0000313" key="2">
    <source>
        <dbReference type="Proteomes" id="UP001232536"/>
    </source>
</evidence>
<comment type="caution">
    <text evidence="1">The sequence shown here is derived from an EMBL/GenBank/DDBJ whole genome shotgun (WGS) entry which is preliminary data.</text>
</comment>
<sequence>MIIARAFERTIVKHSPFDSSEPELDIWLKEQSGQLDRRNGARTLLGLDEARTRVAGYYTTVTYKLRPDEVAPISRLRTWLGLDPDGWPHFPRPERHDDYRLSAAVRADWDDIRDLAAAGLASDPPDPDLLEKALDRV</sequence>
<dbReference type="EMBL" id="JAUQYP010000001">
    <property type="protein sequence ID" value="MDO8105950.1"/>
    <property type="molecule type" value="Genomic_DNA"/>
</dbReference>
<dbReference type="Proteomes" id="UP001232536">
    <property type="component" value="Unassembled WGS sequence"/>
</dbReference>
<gene>
    <name evidence="1" type="ORF">Q6348_01920</name>
</gene>
<proteinExistence type="predicted"/>